<evidence type="ECO:0000256" key="2">
    <source>
        <dbReference type="ARBA" id="ARBA00022801"/>
    </source>
</evidence>
<keyword evidence="2 5" id="KW-0378">Hydrolase</keyword>
<dbReference type="PANTHER" id="PTHR39181">
    <property type="entry name" value="TYROSINE-PROTEIN PHOSPHATASE YWQE"/>
    <property type="match status" value="1"/>
</dbReference>
<dbReference type="GO" id="GO:0030145">
    <property type="term" value="F:manganese ion binding"/>
    <property type="evidence" value="ECO:0007669"/>
    <property type="project" value="UniProtKB-UniRule"/>
</dbReference>
<dbReference type="InterPro" id="IPR016195">
    <property type="entry name" value="Pol/histidinol_Pase-like"/>
</dbReference>
<name>A0A430AIP2_9ENTE</name>
<comment type="similarity">
    <text evidence="1 5">Belongs to the metallo-dependent hydrolases superfamily. CpsB/CapC family.</text>
</comment>
<accession>A0A430AIP2</accession>
<dbReference type="Pfam" id="PF19567">
    <property type="entry name" value="CpsB_CapC"/>
    <property type="match status" value="1"/>
</dbReference>
<keyword evidence="3 5" id="KW-0904">Protein phosphatase</keyword>
<dbReference type="AlphaFoldDB" id="A0A430AIP2"/>
<dbReference type="RefSeq" id="WP_126821879.1">
    <property type="nucleotide sequence ID" value="NZ_JBHLWU010000001.1"/>
</dbReference>
<dbReference type="GO" id="GO:0004725">
    <property type="term" value="F:protein tyrosine phosphatase activity"/>
    <property type="evidence" value="ECO:0007669"/>
    <property type="project" value="UniProtKB-UniRule"/>
</dbReference>
<reference evidence="6 7" key="1">
    <citation type="submission" date="2017-05" db="EMBL/GenBank/DDBJ databases">
        <title>Vagococcus spp. assemblies.</title>
        <authorList>
            <person name="Gulvik C.A."/>
        </authorList>
    </citation>
    <scope>NUCLEOTIDE SEQUENCE [LARGE SCALE GENOMIC DNA]</scope>
    <source>
        <strain evidence="6 7">DSM 24756</strain>
    </source>
</reference>
<organism evidence="6 7">
    <name type="scientific">Vagococcus entomophilus</name>
    <dbReference type="NCBI Taxonomy" id="1160095"/>
    <lineage>
        <taxon>Bacteria</taxon>
        <taxon>Bacillati</taxon>
        <taxon>Bacillota</taxon>
        <taxon>Bacilli</taxon>
        <taxon>Lactobacillales</taxon>
        <taxon>Enterococcaceae</taxon>
        <taxon>Vagococcus</taxon>
    </lineage>
</organism>
<dbReference type="PIRSF" id="PIRSF016557">
    <property type="entry name" value="Caps_synth_CpsB"/>
    <property type="match status" value="1"/>
</dbReference>
<evidence type="ECO:0000313" key="7">
    <source>
        <dbReference type="Proteomes" id="UP000288669"/>
    </source>
</evidence>
<protein>
    <recommendedName>
        <fullName evidence="5">Tyrosine-protein phosphatase</fullName>
        <ecNumber evidence="5">3.1.3.48</ecNumber>
    </recommendedName>
</protein>
<keyword evidence="7" id="KW-1185">Reference proteome</keyword>
<dbReference type="EC" id="3.1.3.48" evidence="5"/>
<dbReference type="Gene3D" id="3.20.20.140">
    <property type="entry name" value="Metal-dependent hydrolases"/>
    <property type="match status" value="1"/>
</dbReference>
<dbReference type="PANTHER" id="PTHR39181:SF1">
    <property type="entry name" value="TYROSINE-PROTEIN PHOSPHATASE YWQE"/>
    <property type="match status" value="1"/>
</dbReference>
<comment type="catalytic activity">
    <reaction evidence="4 5">
        <text>O-phospho-L-tyrosyl-[protein] + H2O = L-tyrosyl-[protein] + phosphate</text>
        <dbReference type="Rhea" id="RHEA:10684"/>
        <dbReference type="Rhea" id="RHEA-COMP:10136"/>
        <dbReference type="Rhea" id="RHEA-COMP:20101"/>
        <dbReference type="ChEBI" id="CHEBI:15377"/>
        <dbReference type="ChEBI" id="CHEBI:43474"/>
        <dbReference type="ChEBI" id="CHEBI:46858"/>
        <dbReference type="ChEBI" id="CHEBI:61978"/>
        <dbReference type="EC" id="3.1.3.48"/>
    </reaction>
</comment>
<dbReference type="OrthoDB" id="9788539at2"/>
<dbReference type="Proteomes" id="UP000288669">
    <property type="component" value="Unassembled WGS sequence"/>
</dbReference>
<evidence type="ECO:0000313" key="6">
    <source>
        <dbReference type="EMBL" id="RSU07854.1"/>
    </source>
</evidence>
<sequence>MIDLHCHILYGVDDGAQTEQEAVDMARAAVASGITHILCTPHHNNGKYNNAKHTVISRVAKFQRLLDDQKIPLILYEGQEVRITGELLTEIKQDNILFVDIKNKYLLIEFPTIDVPKYTAQIFSSLLTQGITPVIVHPERNAIFQSNPKYLTHFLDMGALSQLTAPSYTGFFGKKVQKISQLMVKHNLVHMVASDAHGVTKRPFFLKEAYEKIEQDFGSEKVQKFKQTAKDMVNGDICKVLPYTEPYKTIFGNFK</sequence>
<evidence type="ECO:0000256" key="3">
    <source>
        <dbReference type="ARBA" id="ARBA00022912"/>
    </source>
</evidence>
<gene>
    <name evidence="6" type="ORF">CBF30_01035</name>
</gene>
<evidence type="ECO:0000256" key="4">
    <source>
        <dbReference type="ARBA" id="ARBA00051722"/>
    </source>
</evidence>
<evidence type="ECO:0000256" key="5">
    <source>
        <dbReference type="PIRNR" id="PIRNR016557"/>
    </source>
</evidence>
<proteinExistence type="inferred from homology"/>
<dbReference type="SUPFAM" id="SSF89550">
    <property type="entry name" value="PHP domain-like"/>
    <property type="match status" value="1"/>
</dbReference>
<dbReference type="EMBL" id="NGJZ01000001">
    <property type="protein sequence ID" value="RSU07854.1"/>
    <property type="molecule type" value="Genomic_DNA"/>
</dbReference>
<comment type="caution">
    <text evidence="6">The sequence shown here is derived from an EMBL/GenBank/DDBJ whole genome shotgun (WGS) entry which is preliminary data.</text>
</comment>
<dbReference type="InterPro" id="IPR016667">
    <property type="entry name" value="Caps_polysacc_synth_CpsB/CapC"/>
</dbReference>
<evidence type="ECO:0000256" key="1">
    <source>
        <dbReference type="ARBA" id="ARBA00005750"/>
    </source>
</evidence>